<dbReference type="AlphaFoldDB" id="A0A409WIS1"/>
<evidence type="ECO:0000313" key="6">
    <source>
        <dbReference type="EMBL" id="PPQ78350.1"/>
    </source>
</evidence>
<evidence type="ECO:0000256" key="1">
    <source>
        <dbReference type="ARBA" id="ARBA00004496"/>
    </source>
</evidence>
<evidence type="ECO:0008006" key="8">
    <source>
        <dbReference type="Google" id="ProtNLM"/>
    </source>
</evidence>
<comment type="subcellular location">
    <subcellularLocation>
        <location evidence="1">Cytoplasm</location>
    </subcellularLocation>
</comment>
<comment type="similarity">
    <text evidence="2">Belongs to the MAK10 family.</text>
</comment>
<evidence type="ECO:0000259" key="5">
    <source>
        <dbReference type="Pfam" id="PF25789"/>
    </source>
</evidence>
<reference evidence="6 7" key="1">
    <citation type="journal article" date="2018" name="Evol. Lett.">
        <title>Horizontal gene cluster transfer increased hallucinogenic mushroom diversity.</title>
        <authorList>
            <person name="Reynolds H.T."/>
            <person name="Vijayakumar V."/>
            <person name="Gluck-Thaler E."/>
            <person name="Korotkin H.B."/>
            <person name="Matheny P.B."/>
            <person name="Slot J.C."/>
        </authorList>
    </citation>
    <scope>NUCLEOTIDE SEQUENCE [LARGE SCALE GENOMIC DNA]</scope>
    <source>
        <strain evidence="6 7">2631</strain>
    </source>
</reference>
<dbReference type="InParanoid" id="A0A409WIS1"/>
<dbReference type="InterPro" id="IPR057982">
    <property type="entry name" value="TPR_NAA35"/>
</dbReference>
<feature type="domain" description="NAA35-like TPR repeats" evidence="5">
    <location>
        <begin position="343"/>
        <end position="683"/>
    </location>
</feature>
<dbReference type="PANTHER" id="PTHR21373">
    <property type="entry name" value="GLUCOSE REPRESSIBLE PROTEIN MAK10"/>
    <property type="match status" value="1"/>
</dbReference>
<dbReference type="InterPro" id="IPR007244">
    <property type="entry name" value="Naa35_N"/>
</dbReference>
<dbReference type="InterPro" id="IPR057983">
    <property type="entry name" value="NAA35-like_N"/>
</dbReference>
<evidence type="ECO:0000256" key="2">
    <source>
        <dbReference type="ARBA" id="ARBA00006289"/>
    </source>
</evidence>
<dbReference type="PANTHER" id="PTHR21373:SF0">
    <property type="entry name" value="N-ALPHA-ACETYLTRANSFERASE 35, NATC AUXILIARY SUBUNIT"/>
    <property type="match status" value="1"/>
</dbReference>
<dbReference type="Proteomes" id="UP000283269">
    <property type="component" value="Unassembled WGS sequence"/>
</dbReference>
<name>A0A409WIS1_PSICY</name>
<keyword evidence="3" id="KW-0963">Cytoplasm</keyword>
<comment type="caution">
    <text evidence="6">The sequence shown here is derived from an EMBL/GenBank/DDBJ whole genome shotgun (WGS) entry which is preliminary data.</text>
</comment>
<evidence type="ECO:0000256" key="3">
    <source>
        <dbReference type="ARBA" id="ARBA00022490"/>
    </source>
</evidence>
<dbReference type="Pfam" id="PF25789">
    <property type="entry name" value="TPR_NAA35"/>
    <property type="match status" value="1"/>
</dbReference>
<gene>
    <name evidence="6" type="ORF">CVT25_011633</name>
</gene>
<proteinExistence type="inferred from homology"/>
<organism evidence="6 7">
    <name type="scientific">Psilocybe cyanescens</name>
    <dbReference type="NCBI Taxonomy" id="93625"/>
    <lineage>
        <taxon>Eukaryota</taxon>
        <taxon>Fungi</taxon>
        <taxon>Dikarya</taxon>
        <taxon>Basidiomycota</taxon>
        <taxon>Agaricomycotina</taxon>
        <taxon>Agaricomycetes</taxon>
        <taxon>Agaricomycetidae</taxon>
        <taxon>Agaricales</taxon>
        <taxon>Agaricineae</taxon>
        <taxon>Strophariaceae</taxon>
        <taxon>Psilocybe</taxon>
    </lineage>
</organism>
<evidence type="ECO:0000313" key="7">
    <source>
        <dbReference type="Proteomes" id="UP000283269"/>
    </source>
</evidence>
<dbReference type="Pfam" id="PF04112">
    <property type="entry name" value="Mak10"/>
    <property type="match status" value="1"/>
</dbReference>
<accession>A0A409WIS1</accession>
<feature type="domain" description="NAA35-like N-terminal" evidence="4">
    <location>
        <begin position="37"/>
        <end position="193"/>
    </location>
</feature>
<evidence type="ECO:0000259" key="4">
    <source>
        <dbReference type="Pfam" id="PF04112"/>
    </source>
</evidence>
<keyword evidence="7" id="KW-1185">Reference proteome</keyword>
<dbReference type="GO" id="GO:0031417">
    <property type="term" value="C:NatC complex"/>
    <property type="evidence" value="ECO:0007669"/>
    <property type="project" value="InterPro"/>
</dbReference>
<sequence>MADVIPIEYEMPGAEYAFQDVTNLFLEASADLEPDYLLFMENFTLQDSMSALEIGEPRLDSGLVVQEQLRPPFNPLTPLLPEEVCWILDKALAFESEFHAGNFLAHTVHTLLYVHHLRDIDPDVLVPSTSETDPSRPIELVTVVLRSAVQGLLKCCDLTWRELARGGMYDTEDWQSDKCEVSLLEGVSTYHIISKLDDAVNWLLESFLPVVWKGALRARLLFRKTMLQVMSTEPSKDRSEFQKLVLRAHDHLHTVESSSPPEYEPGSIIQLAFDPYIGRRLQTATPIRIVTPPAFDDTYKGLHHFIDGLYEVSMLDTCDQLSTWEIAGNLRSWLAKPPPTVPYLRSLAQSTFYDGVLILNKYPFEWMVNQFFYETIGVKYDAIKTMVTQRWGGPEAEPPFRKVERTLYKLITPRIRALWNNPPRKRRHFMKALIEWHALYDTLLQIRDNIDLEGLPRGHLLNHLPDIALLWRLSDIREIVLSGFQMDLYAKEERAFAYWYAARVIDTHLSCLDDLLPLVDDGSNVHNEMLYQVQFLTALQSLCIALFVVSLPLTSFDWTRMRPNFFRRYKWAFIAEYEIFESIPIAQPELHEFIQVCTKILQNGNLIPAESVHLAKSILTELIKSANFSGWAGLWAEERIQLIRNLSSVCDNLMGLPNTSEEMETFTASALKWDPEHHPWFPSLLQPPLTTKERCLIDQD</sequence>
<dbReference type="STRING" id="93625.A0A409WIS1"/>
<dbReference type="FunCoup" id="A0A409WIS1">
    <property type="interactions" value="424"/>
</dbReference>
<dbReference type="EMBL" id="NHYD01003421">
    <property type="protein sequence ID" value="PPQ78350.1"/>
    <property type="molecule type" value="Genomic_DNA"/>
</dbReference>
<dbReference type="OrthoDB" id="269405at2759"/>
<protein>
    <recommendedName>
        <fullName evidence="8">Mak10 subunit, NatC N(Alpha)-terminal acetyltransferase</fullName>
    </recommendedName>
</protein>